<dbReference type="PANTHER" id="PTHR33346:SF5">
    <property type="entry name" value="DEHYDRIN LEA-RELATED"/>
    <property type="match status" value="1"/>
</dbReference>
<organism evidence="2 3">
    <name type="scientific">Chenopodium quinoa</name>
    <name type="common">Quinoa</name>
    <dbReference type="NCBI Taxonomy" id="63459"/>
    <lineage>
        <taxon>Eukaryota</taxon>
        <taxon>Viridiplantae</taxon>
        <taxon>Streptophyta</taxon>
        <taxon>Embryophyta</taxon>
        <taxon>Tracheophyta</taxon>
        <taxon>Spermatophyta</taxon>
        <taxon>Magnoliopsida</taxon>
        <taxon>eudicotyledons</taxon>
        <taxon>Gunneridae</taxon>
        <taxon>Pentapetalae</taxon>
        <taxon>Caryophyllales</taxon>
        <taxon>Chenopodiaceae</taxon>
        <taxon>Chenopodioideae</taxon>
        <taxon>Atripliceae</taxon>
        <taxon>Chenopodium</taxon>
    </lineage>
</organism>
<dbReference type="AlphaFoldDB" id="A0A803NEV6"/>
<proteinExistence type="predicted"/>
<evidence type="ECO:0000313" key="3">
    <source>
        <dbReference type="Proteomes" id="UP000596660"/>
    </source>
</evidence>
<dbReference type="EnsemblPlants" id="AUR62044660-RA">
    <property type="protein sequence ID" value="AUR62044660-RA:cds"/>
    <property type="gene ID" value="AUR62044660"/>
</dbReference>
<reference evidence="2" key="2">
    <citation type="submission" date="2021-03" db="UniProtKB">
        <authorList>
            <consortium name="EnsemblPlants"/>
        </authorList>
    </citation>
    <scope>IDENTIFICATION</scope>
</reference>
<dbReference type="PANTHER" id="PTHR33346">
    <property type="entry name" value="DEHYDRIN XERO 2-RELATED"/>
    <property type="match status" value="1"/>
</dbReference>
<evidence type="ECO:0000256" key="1">
    <source>
        <dbReference type="SAM" id="MobiDB-lite"/>
    </source>
</evidence>
<dbReference type="Pfam" id="PF00257">
    <property type="entry name" value="Dehydrin"/>
    <property type="match status" value="1"/>
</dbReference>
<dbReference type="GO" id="GO:0009631">
    <property type="term" value="P:cold acclimation"/>
    <property type="evidence" value="ECO:0007669"/>
    <property type="project" value="TreeGrafter"/>
</dbReference>
<keyword evidence="3" id="KW-1185">Reference proteome</keyword>
<feature type="region of interest" description="Disordered" evidence="1">
    <location>
        <begin position="1"/>
        <end position="25"/>
    </location>
</feature>
<dbReference type="Gramene" id="AUR62044660-RA">
    <property type="protein sequence ID" value="AUR62044660-RA:cds"/>
    <property type="gene ID" value="AUR62044660"/>
</dbReference>
<dbReference type="InterPro" id="IPR000167">
    <property type="entry name" value="Dehydrin"/>
</dbReference>
<dbReference type="Proteomes" id="UP000596660">
    <property type="component" value="Unplaced"/>
</dbReference>
<feature type="compositionally biased region" description="Low complexity" evidence="1">
    <location>
        <begin position="163"/>
        <end position="175"/>
    </location>
</feature>
<accession>A0A803NEV6</accession>
<reference evidence="2" key="1">
    <citation type="journal article" date="2017" name="Nature">
        <title>The genome of Chenopodium quinoa.</title>
        <authorList>
            <person name="Jarvis D.E."/>
            <person name="Ho Y.S."/>
            <person name="Lightfoot D.J."/>
            <person name="Schmoeckel S.M."/>
            <person name="Li B."/>
            <person name="Borm T.J.A."/>
            <person name="Ohyanagi H."/>
            <person name="Mineta K."/>
            <person name="Michell C.T."/>
            <person name="Saber N."/>
            <person name="Kharbatia N.M."/>
            <person name="Rupper R.R."/>
            <person name="Sharp A.R."/>
            <person name="Dally N."/>
            <person name="Boughton B.A."/>
            <person name="Woo Y.H."/>
            <person name="Gao G."/>
            <person name="Schijlen E.G.W.M."/>
            <person name="Guo X."/>
            <person name="Momin A.A."/>
            <person name="Negrao S."/>
            <person name="Al-Babili S."/>
            <person name="Gehring C."/>
            <person name="Roessner U."/>
            <person name="Jung C."/>
            <person name="Murphy K."/>
            <person name="Arold S.T."/>
            <person name="Gojobori T."/>
            <person name="van der Linden C.G."/>
            <person name="van Loo E.N."/>
            <person name="Jellen E.N."/>
            <person name="Maughan P.J."/>
            <person name="Tester M."/>
        </authorList>
    </citation>
    <scope>NUCLEOTIDE SEQUENCE [LARGE SCALE GENOMIC DNA]</scope>
    <source>
        <strain evidence="2">cv. PI 614886</strain>
    </source>
</reference>
<sequence length="313" mass="32649">MASQQQHLRDEHGNPVELTDEHGHPVKLTDEHGHPIHLTGVACTDEHGNPVDTRGLHSTATHGDVGHDSTMGTRGVIMVAWDMTISWVVSWAPAGLQLMVVVWDMTISWSNKTHGGGVGHDNLMGTHGVGTHGMQSTTTHTGVGHDNLSDTHGWTHGGVGHDSSTATHGTHSSATRDAVLPKNPLTTGMQSSTLGGAAHGTHGGPMTSGMPSATLGGGMHGHDEPGHRAPGTLGDVLGGGQHQPRRDQPGGTAVGIVTKEIRRSGTSSGESSEEEGHTPTGGRRKKKGLGEKIKDKLMPGGKHKDQEARVEGF</sequence>
<feature type="region of interest" description="Disordered" evidence="1">
    <location>
        <begin position="150"/>
        <end position="313"/>
    </location>
</feature>
<evidence type="ECO:0000313" key="2">
    <source>
        <dbReference type="EnsemblPlants" id="AUR62044660-RA:cds"/>
    </source>
</evidence>
<name>A0A803NEV6_CHEQI</name>
<dbReference type="GO" id="GO:0009414">
    <property type="term" value="P:response to water deprivation"/>
    <property type="evidence" value="ECO:0007669"/>
    <property type="project" value="TreeGrafter"/>
</dbReference>
<protein>
    <submittedName>
        <fullName evidence="2">Uncharacterized protein</fullName>
    </submittedName>
</protein>
<feature type="compositionally biased region" description="Basic and acidic residues" evidence="1">
    <location>
        <begin position="7"/>
        <end position="25"/>
    </location>
</feature>
<feature type="compositionally biased region" description="Basic and acidic residues" evidence="1">
    <location>
        <begin position="288"/>
        <end position="313"/>
    </location>
</feature>
<dbReference type="GO" id="GO:0009737">
    <property type="term" value="P:response to abscisic acid"/>
    <property type="evidence" value="ECO:0007669"/>
    <property type="project" value="TreeGrafter"/>
</dbReference>
<dbReference type="GO" id="GO:0005829">
    <property type="term" value="C:cytosol"/>
    <property type="evidence" value="ECO:0007669"/>
    <property type="project" value="TreeGrafter"/>
</dbReference>